<evidence type="ECO:0000259" key="24">
    <source>
        <dbReference type="PROSITE" id="PS51379"/>
    </source>
</evidence>
<dbReference type="InterPro" id="IPR017900">
    <property type="entry name" value="4Fe4S_Fe_S_CS"/>
</dbReference>
<keyword evidence="15 22" id="KW-0408">Iron</keyword>
<keyword evidence="10" id="KW-0816">Tricarboxylic acid cycle</keyword>
<evidence type="ECO:0000256" key="18">
    <source>
        <dbReference type="ARBA" id="ARBA00023291"/>
    </source>
</evidence>
<evidence type="ECO:0000256" key="7">
    <source>
        <dbReference type="ARBA" id="ARBA00022448"/>
    </source>
</evidence>
<evidence type="ECO:0000256" key="4">
    <source>
        <dbReference type="ARBA" id="ARBA00011300"/>
    </source>
</evidence>
<evidence type="ECO:0000256" key="8">
    <source>
        <dbReference type="ARBA" id="ARBA00022475"/>
    </source>
</evidence>
<evidence type="ECO:0000256" key="19">
    <source>
        <dbReference type="ARBA" id="ARBA00034412"/>
    </source>
</evidence>
<dbReference type="PROSITE" id="PS00197">
    <property type="entry name" value="2FE2S_FER_1"/>
    <property type="match status" value="1"/>
</dbReference>
<dbReference type="GO" id="GO:0022904">
    <property type="term" value="P:respiratory electron transport chain"/>
    <property type="evidence" value="ECO:0007669"/>
    <property type="project" value="TreeGrafter"/>
</dbReference>
<comment type="cofactor">
    <cofactor evidence="22">
        <name>[4Fe-4S] cluster</name>
        <dbReference type="ChEBI" id="CHEBI:49883"/>
    </cofactor>
    <text evidence="22">Binds 1 [4Fe-4S] cluster.</text>
</comment>
<evidence type="ECO:0000256" key="15">
    <source>
        <dbReference type="ARBA" id="ARBA00023004"/>
    </source>
</evidence>
<comment type="catalytic activity">
    <reaction evidence="19 22">
        <text>a menaquinone + succinate = a menaquinol + fumarate</text>
        <dbReference type="Rhea" id="RHEA:27834"/>
        <dbReference type="Rhea" id="RHEA-COMP:9537"/>
        <dbReference type="Rhea" id="RHEA-COMP:9539"/>
        <dbReference type="ChEBI" id="CHEBI:16374"/>
        <dbReference type="ChEBI" id="CHEBI:18151"/>
        <dbReference type="ChEBI" id="CHEBI:29806"/>
        <dbReference type="ChEBI" id="CHEBI:30031"/>
        <dbReference type="EC" id="1.3.5.1"/>
    </reaction>
</comment>
<comment type="caution">
    <text evidence="25">The sequence shown here is derived from an EMBL/GenBank/DDBJ whole genome shotgun (WGS) entry which is preliminary data.</text>
</comment>
<comment type="pathway">
    <text evidence="2">Carbohydrate metabolism; tricarboxylic acid cycle; fumarate from succinate (bacterial route): step 1/1.</text>
</comment>
<accession>A0A9E2KLI8</accession>
<dbReference type="EC" id="1.3.5.1" evidence="5 22"/>
<dbReference type="Gene3D" id="3.10.20.30">
    <property type="match status" value="1"/>
</dbReference>
<dbReference type="SUPFAM" id="SSF46548">
    <property type="entry name" value="alpha-helical ferredoxin"/>
    <property type="match status" value="1"/>
</dbReference>
<comment type="subcellular location">
    <subcellularLocation>
        <location evidence="1">Cell membrane</location>
        <topology evidence="1">Peripheral membrane protein</topology>
        <orientation evidence="1">Cytoplasmic side</orientation>
    </subcellularLocation>
</comment>
<evidence type="ECO:0000256" key="10">
    <source>
        <dbReference type="ARBA" id="ARBA00022532"/>
    </source>
</evidence>
<dbReference type="InterPro" id="IPR050573">
    <property type="entry name" value="SDH/FRD_Iron-Sulfur"/>
</dbReference>
<comment type="subunit">
    <text evidence="21">Part of an enzyme complex containing three subunits: a flavoprotein (frdA), an iron-sulfur protein (frdB), and diheme cytochrome b (frdC).</text>
</comment>
<evidence type="ECO:0000313" key="26">
    <source>
        <dbReference type="Proteomes" id="UP000824150"/>
    </source>
</evidence>
<keyword evidence="17" id="KW-0472">Membrane</keyword>
<evidence type="ECO:0000256" key="13">
    <source>
        <dbReference type="ARBA" id="ARBA00022982"/>
    </source>
</evidence>
<feature type="domain" description="2Fe-2S ferredoxin-type" evidence="23">
    <location>
        <begin position="8"/>
        <end position="99"/>
    </location>
</feature>
<keyword evidence="8" id="KW-1003">Cell membrane</keyword>
<dbReference type="PANTHER" id="PTHR11921:SF29">
    <property type="entry name" value="SUCCINATE DEHYDROGENASE [UBIQUINONE] IRON-SULFUR SUBUNIT, MITOCHONDRIAL"/>
    <property type="match status" value="1"/>
</dbReference>
<dbReference type="GO" id="GO:0006099">
    <property type="term" value="P:tricarboxylic acid cycle"/>
    <property type="evidence" value="ECO:0007669"/>
    <property type="project" value="UniProtKB-KW"/>
</dbReference>
<comment type="similarity">
    <text evidence="3 22">Belongs to the succinate dehydrogenase/fumarate reductase iron-sulfur protein family.</text>
</comment>
<dbReference type="FunFam" id="1.10.1060.10:FF:000003">
    <property type="entry name" value="Succinate dehydrogenase iron-sulfur subunit"/>
    <property type="match status" value="1"/>
</dbReference>
<dbReference type="InterPro" id="IPR004489">
    <property type="entry name" value="Succ_DH/fum_Rdtase_Fe-S"/>
</dbReference>
<organism evidence="25 26">
    <name type="scientific">Candidatus Anaerobiospirillum merdipullorum</name>
    <dbReference type="NCBI Taxonomy" id="2838450"/>
    <lineage>
        <taxon>Bacteria</taxon>
        <taxon>Pseudomonadati</taxon>
        <taxon>Pseudomonadota</taxon>
        <taxon>Gammaproteobacteria</taxon>
        <taxon>Aeromonadales</taxon>
        <taxon>Succinivibrionaceae</taxon>
        <taxon>Anaerobiospirillum</taxon>
    </lineage>
</organism>
<keyword evidence="16 22" id="KW-0411">Iron-sulfur</keyword>
<reference evidence="25" key="1">
    <citation type="journal article" date="2021" name="PeerJ">
        <title>Extensive microbial diversity within the chicken gut microbiome revealed by metagenomics and culture.</title>
        <authorList>
            <person name="Gilroy R."/>
            <person name="Ravi A."/>
            <person name="Getino M."/>
            <person name="Pursley I."/>
            <person name="Horton D.L."/>
            <person name="Alikhan N.F."/>
            <person name="Baker D."/>
            <person name="Gharbi K."/>
            <person name="Hall N."/>
            <person name="Watson M."/>
            <person name="Adriaenssens E.M."/>
            <person name="Foster-Nyarko E."/>
            <person name="Jarju S."/>
            <person name="Secka A."/>
            <person name="Antonio M."/>
            <person name="Oren A."/>
            <person name="Chaudhuri R.R."/>
            <person name="La Ragione R."/>
            <person name="Hildebrand F."/>
            <person name="Pallen M.J."/>
        </authorList>
    </citation>
    <scope>NUCLEOTIDE SEQUENCE</scope>
    <source>
        <strain evidence="25">687</strain>
    </source>
</reference>
<dbReference type="InterPro" id="IPR006058">
    <property type="entry name" value="2Fe2S_fd_BS"/>
</dbReference>
<feature type="domain" description="4Fe-4S ferredoxin-type" evidence="24">
    <location>
        <begin position="145"/>
        <end position="174"/>
    </location>
</feature>
<dbReference type="NCBIfam" id="NF009051">
    <property type="entry name" value="PRK12385.1"/>
    <property type="match status" value="1"/>
</dbReference>
<evidence type="ECO:0000256" key="16">
    <source>
        <dbReference type="ARBA" id="ARBA00023014"/>
    </source>
</evidence>
<comment type="cofactor">
    <cofactor evidence="22">
        <name>[2Fe-2S] cluster</name>
        <dbReference type="ChEBI" id="CHEBI:190135"/>
    </cofactor>
    <text evidence="22">Binds 1 [2Fe-2S] cluster.</text>
</comment>
<dbReference type="InterPro" id="IPR012675">
    <property type="entry name" value="Beta-grasp_dom_sf"/>
</dbReference>
<dbReference type="PROSITE" id="PS51085">
    <property type="entry name" value="2FE2S_FER_2"/>
    <property type="match status" value="1"/>
</dbReference>
<keyword evidence="9 22" id="KW-0004">4Fe-4S</keyword>
<dbReference type="NCBIfam" id="TIGR00384">
    <property type="entry name" value="dhsB"/>
    <property type="match status" value="1"/>
</dbReference>
<dbReference type="InterPro" id="IPR009051">
    <property type="entry name" value="Helical_ferredxn"/>
</dbReference>
<dbReference type="InterPro" id="IPR001041">
    <property type="entry name" value="2Fe-2S_ferredoxin-type"/>
</dbReference>
<evidence type="ECO:0000256" key="3">
    <source>
        <dbReference type="ARBA" id="ARBA00009433"/>
    </source>
</evidence>
<comment type="catalytic activity">
    <reaction evidence="20">
        <text>a quinone + succinate = fumarate + a quinol</text>
        <dbReference type="Rhea" id="RHEA:40523"/>
        <dbReference type="ChEBI" id="CHEBI:24646"/>
        <dbReference type="ChEBI" id="CHEBI:29806"/>
        <dbReference type="ChEBI" id="CHEBI:30031"/>
        <dbReference type="ChEBI" id="CHEBI:132124"/>
        <dbReference type="EC" id="1.3.5.1"/>
    </reaction>
</comment>
<dbReference type="PROSITE" id="PS00198">
    <property type="entry name" value="4FE4S_FER_1"/>
    <property type="match status" value="1"/>
</dbReference>
<dbReference type="GO" id="GO:0009055">
    <property type="term" value="F:electron transfer activity"/>
    <property type="evidence" value="ECO:0007669"/>
    <property type="project" value="InterPro"/>
</dbReference>
<name>A0A9E2KLI8_9GAMM</name>
<dbReference type="GO" id="GO:0008177">
    <property type="term" value="F:succinate dehydrogenase (quinone) activity"/>
    <property type="evidence" value="ECO:0007669"/>
    <property type="project" value="UniProtKB-EC"/>
</dbReference>
<proteinExistence type="inferred from homology"/>
<keyword evidence="12 22" id="KW-0479">Metal-binding</keyword>
<dbReference type="PROSITE" id="PS51379">
    <property type="entry name" value="4FE4S_FER_2"/>
    <property type="match status" value="1"/>
</dbReference>
<evidence type="ECO:0000256" key="11">
    <source>
        <dbReference type="ARBA" id="ARBA00022714"/>
    </source>
</evidence>
<evidence type="ECO:0000256" key="6">
    <source>
        <dbReference type="ARBA" id="ARBA00017261"/>
    </source>
</evidence>
<evidence type="ECO:0000256" key="14">
    <source>
        <dbReference type="ARBA" id="ARBA00023002"/>
    </source>
</evidence>
<dbReference type="InterPro" id="IPR036010">
    <property type="entry name" value="2Fe-2S_ferredoxin-like_sf"/>
</dbReference>
<evidence type="ECO:0000256" key="17">
    <source>
        <dbReference type="ARBA" id="ARBA00023136"/>
    </source>
</evidence>
<evidence type="ECO:0000313" key="25">
    <source>
        <dbReference type="EMBL" id="MBU3826255.1"/>
    </source>
</evidence>
<evidence type="ECO:0000259" key="23">
    <source>
        <dbReference type="PROSITE" id="PS51085"/>
    </source>
</evidence>
<dbReference type="EMBL" id="JAHLFG010000023">
    <property type="protein sequence ID" value="MBU3826255.1"/>
    <property type="molecule type" value="Genomic_DNA"/>
</dbReference>
<dbReference type="Proteomes" id="UP000824150">
    <property type="component" value="Unassembled WGS sequence"/>
</dbReference>
<evidence type="ECO:0000256" key="1">
    <source>
        <dbReference type="ARBA" id="ARBA00004413"/>
    </source>
</evidence>
<evidence type="ECO:0000256" key="5">
    <source>
        <dbReference type="ARBA" id="ARBA00012792"/>
    </source>
</evidence>
<evidence type="ECO:0000256" key="2">
    <source>
        <dbReference type="ARBA" id="ARBA00004894"/>
    </source>
</evidence>
<dbReference type="GO" id="GO:0051539">
    <property type="term" value="F:4 iron, 4 sulfur cluster binding"/>
    <property type="evidence" value="ECO:0007669"/>
    <property type="project" value="UniProtKB-KW"/>
</dbReference>
<dbReference type="PANTHER" id="PTHR11921">
    <property type="entry name" value="SUCCINATE DEHYDROGENASE IRON-SULFUR PROTEIN"/>
    <property type="match status" value="1"/>
</dbReference>
<evidence type="ECO:0000256" key="9">
    <source>
        <dbReference type="ARBA" id="ARBA00022485"/>
    </source>
</evidence>
<keyword evidence="18 22" id="KW-0003">3Fe-4S</keyword>
<dbReference type="InterPro" id="IPR017896">
    <property type="entry name" value="4Fe4S_Fe-S-bd"/>
</dbReference>
<evidence type="ECO:0000256" key="12">
    <source>
        <dbReference type="ARBA" id="ARBA00022723"/>
    </source>
</evidence>
<dbReference type="NCBIfam" id="NF004616">
    <property type="entry name" value="PRK05950.1"/>
    <property type="match status" value="1"/>
</dbReference>
<evidence type="ECO:0000256" key="21">
    <source>
        <dbReference type="ARBA" id="ARBA00066269"/>
    </source>
</evidence>
<dbReference type="GO" id="GO:0051537">
    <property type="term" value="F:2 iron, 2 sulfur cluster binding"/>
    <property type="evidence" value="ECO:0007669"/>
    <property type="project" value="UniProtKB-KW"/>
</dbReference>
<evidence type="ECO:0000256" key="22">
    <source>
        <dbReference type="RuleBase" id="RU361237"/>
    </source>
</evidence>
<keyword evidence="14" id="KW-0560">Oxidoreductase</keyword>
<comment type="cofactor">
    <cofactor evidence="22">
        <name>[3Fe-4S] cluster</name>
        <dbReference type="ChEBI" id="CHEBI:21137"/>
    </cofactor>
    <text evidence="22">Binds 1 [3Fe-4S] cluster.</text>
</comment>
<keyword evidence="13" id="KW-0249">Electron transport</keyword>
<evidence type="ECO:0000256" key="20">
    <source>
        <dbReference type="ARBA" id="ARBA00049220"/>
    </source>
</evidence>
<dbReference type="GO" id="GO:0046872">
    <property type="term" value="F:metal ion binding"/>
    <property type="evidence" value="ECO:0007669"/>
    <property type="project" value="UniProtKB-KW"/>
</dbReference>
<gene>
    <name evidence="25" type="ORF">IAA31_02020</name>
</gene>
<dbReference type="AlphaFoldDB" id="A0A9E2KLI8"/>
<reference evidence="25" key="2">
    <citation type="submission" date="2021-04" db="EMBL/GenBank/DDBJ databases">
        <authorList>
            <person name="Gilroy R."/>
        </authorList>
    </citation>
    <scope>NUCLEOTIDE SEQUENCE</scope>
    <source>
        <strain evidence="25">687</strain>
    </source>
</reference>
<dbReference type="Pfam" id="PF13183">
    <property type="entry name" value="Fer4_8"/>
    <property type="match status" value="1"/>
</dbReference>
<dbReference type="GO" id="GO:0051538">
    <property type="term" value="F:3 iron, 4 sulfur cluster binding"/>
    <property type="evidence" value="ECO:0007669"/>
    <property type="project" value="UniProtKB-KW"/>
</dbReference>
<comment type="subunit">
    <text evidence="4">Fumarate dehydrogenase forms part of an enzyme complex containing four subunits: a flavoprotein, an iron-sulfur, and two hydrophobic anchor proteins.</text>
</comment>
<dbReference type="Gene3D" id="1.10.1060.10">
    <property type="entry name" value="Alpha-helical ferredoxin"/>
    <property type="match status" value="1"/>
</dbReference>
<sequence length="249" mass="28684">MEQSKKTMKITVVRYRPEQDEKPWEQTFDVPYIHETSVLEALFYIKDHFEPSLSFRWSCRMAVCGSCGMMVNGVPHLACKTFLRDYEGKDMHIAPLDNFPIERDLVVDISDLIEKIERIKPYIIPAPKDRNMPLTKAYRQTPQQMEAYRQFAQCINCGCCYAACPQYKLNKDFIGPAALTLLYRYNIDNRDGGKALRMPYMNAEEGVWSCTSVGYCSEVCPKHVDPSAALLLGKKMSATDYVIRMFKPE</sequence>
<dbReference type="GO" id="GO:0005886">
    <property type="term" value="C:plasma membrane"/>
    <property type="evidence" value="ECO:0007669"/>
    <property type="project" value="UniProtKB-SubCell"/>
</dbReference>
<dbReference type="Pfam" id="PF13085">
    <property type="entry name" value="Fer2_3"/>
    <property type="match status" value="1"/>
</dbReference>
<protein>
    <recommendedName>
        <fullName evidence="6 22">Fumarate reductase iron-sulfur subunit</fullName>
        <ecNumber evidence="5 22">1.3.5.1</ecNumber>
    </recommendedName>
</protein>
<dbReference type="InterPro" id="IPR025192">
    <property type="entry name" value="Succ_DH/fum_Rdtase_N"/>
</dbReference>
<keyword evidence="11 22" id="KW-0001">2Fe-2S</keyword>
<keyword evidence="7" id="KW-0813">Transport</keyword>
<dbReference type="FunFam" id="3.10.20.30:FF:000009">
    <property type="entry name" value="Succinate dehydrogenase iron-sulfur subunit"/>
    <property type="match status" value="1"/>
</dbReference>
<dbReference type="SUPFAM" id="SSF54292">
    <property type="entry name" value="2Fe-2S ferredoxin-like"/>
    <property type="match status" value="1"/>
</dbReference>